<proteinExistence type="predicted"/>
<dbReference type="Proteomes" id="UP001341840">
    <property type="component" value="Unassembled WGS sequence"/>
</dbReference>
<dbReference type="EMBL" id="JASCZI010092257">
    <property type="protein sequence ID" value="MED6152124.1"/>
    <property type="molecule type" value="Genomic_DNA"/>
</dbReference>
<evidence type="ECO:0000256" key="1">
    <source>
        <dbReference type="SAM" id="MobiDB-lite"/>
    </source>
</evidence>
<reference evidence="2 3" key="1">
    <citation type="journal article" date="2023" name="Plants (Basel)">
        <title>Bridging the Gap: Combining Genomics and Transcriptomics Approaches to Understand Stylosanthes scabra, an Orphan Legume from the Brazilian Caatinga.</title>
        <authorList>
            <person name="Ferreira-Neto J.R.C."/>
            <person name="da Silva M.D."/>
            <person name="Binneck E."/>
            <person name="de Melo N.F."/>
            <person name="da Silva R.H."/>
            <person name="de Melo A.L.T.M."/>
            <person name="Pandolfi V."/>
            <person name="Bustamante F.O."/>
            <person name="Brasileiro-Vidal A.C."/>
            <person name="Benko-Iseppon A.M."/>
        </authorList>
    </citation>
    <scope>NUCLEOTIDE SEQUENCE [LARGE SCALE GENOMIC DNA]</scope>
    <source>
        <tissue evidence="2">Leaves</tissue>
    </source>
</reference>
<evidence type="ECO:0000313" key="3">
    <source>
        <dbReference type="Proteomes" id="UP001341840"/>
    </source>
</evidence>
<accession>A0ABU6TTF0</accession>
<comment type="caution">
    <text evidence="2">The sequence shown here is derived from an EMBL/GenBank/DDBJ whole genome shotgun (WGS) entry which is preliminary data.</text>
</comment>
<protein>
    <submittedName>
        <fullName evidence="2">Uncharacterized protein</fullName>
    </submittedName>
</protein>
<name>A0ABU6TTF0_9FABA</name>
<feature type="region of interest" description="Disordered" evidence="1">
    <location>
        <begin position="88"/>
        <end position="128"/>
    </location>
</feature>
<evidence type="ECO:0000313" key="2">
    <source>
        <dbReference type="EMBL" id="MED6152124.1"/>
    </source>
</evidence>
<sequence length="161" mass="18221">MIGPCNGFMMWEQTPYPDVMSPIYRVPIGRPTKKRKRAEGEEPQGPISSRVGLAQKCSHCLQLGHNKRGCPRRILRPKHPFWTQTTASAFGSETRRTPRRQTASLKTPTAKAQPKNTTTVAPPKQGGFRVLNREQQQVDKPQVNQAKQAKFQVLPWAHRSN</sequence>
<organism evidence="2 3">
    <name type="scientific">Stylosanthes scabra</name>
    <dbReference type="NCBI Taxonomy" id="79078"/>
    <lineage>
        <taxon>Eukaryota</taxon>
        <taxon>Viridiplantae</taxon>
        <taxon>Streptophyta</taxon>
        <taxon>Embryophyta</taxon>
        <taxon>Tracheophyta</taxon>
        <taxon>Spermatophyta</taxon>
        <taxon>Magnoliopsida</taxon>
        <taxon>eudicotyledons</taxon>
        <taxon>Gunneridae</taxon>
        <taxon>Pentapetalae</taxon>
        <taxon>rosids</taxon>
        <taxon>fabids</taxon>
        <taxon>Fabales</taxon>
        <taxon>Fabaceae</taxon>
        <taxon>Papilionoideae</taxon>
        <taxon>50 kb inversion clade</taxon>
        <taxon>dalbergioids sensu lato</taxon>
        <taxon>Dalbergieae</taxon>
        <taxon>Pterocarpus clade</taxon>
        <taxon>Stylosanthes</taxon>
    </lineage>
</organism>
<gene>
    <name evidence="2" type="ORF">PIB30_088919</name>
</gene>
<keyword evidence="3" id="KW-1185">Reference proteome</keyword>